<dbReference type="PANTHER" id="PTHR46534">
    <property type="entry name" value="IGGFC_BINDING DOMAIN-CONTAINING PROTEIN"/>
    <property type="match status" value="1"/>
</dbReference>
<dbReference type="EMBL" id="CP011125">
    <property type="protein sequence ID" value="AKF04598.1"/>
    <property type="molecule type" value="Genomic_DNA"/>
</dbReference>
<accession>A0A0F6W0W6</accession>
<dbReference type="InterPro" id="IPR035234">
    <property type="entry name" value="IgGFc-bd_N"/>
</dbReference>
<reference evidence="3 4" key="1">
    <citation type="submission" date="2015-03" db="EMBL/GenBank/DDBJ databases">
        <title>Genome assembly of Sandaracinus amylolyticus DSM 53668.</title>
        <authorList>
            <person name="Sharma G."/>
            <person name="Subramanian S."/>
        </authorList>
    </citation>
    <scope>NUCLEOTIDE SEQUENCE [LARGE SCALE GENOMIC DNA]</scope>
    <source>
        <strain evidence="3 4">DSM 53668</strain>
    </source>
</reference>
<dbReference type="Pfam" id="PF17517">
    <property type="entry name" value="IgGFc_binding"/>
    <property type="match status" value="1"/>
</dbReference>
<evidence type="ECO:0000313" key="3">
    <source>
        <dbReference type="EMBL" id="AKF04598.1"/>
    </source>
</evidence>
<evidence type="ECO:0000313" key="4">
    <source>
        <dbReference type="Proteomes" id="UP000034883"/>
    </source>
</evidence>
<protein>
    <submittedName>
        <fullName evidence="3">Hemagglutinin/hemolysin-related protein</fullName>
    </submittedName>
</protein>
<keyword evidence="1" id="KW-0732">Signal</keyword>
<organism evidence="3 4">
    <name type="scientific">Sandaracinus amylolyticus</name>
    <dbReference type="NCBI Taxonomy" id="927083"/>
    <lineage>
        <taxon>Bacteria</taxon>
        <taxon>Pseudomonadati</taxon>
        <taxon>Myxococcota</taxon>
        <taxon>Polyangia</taxon>
        <taxon>Polyangiales</taxon>
        <taxon>Sandaracinaceae</taxon>
        <taxon>Sandaracinus</taxon>
    </lineage>
</organism>
<feature type="domain" description="IgGFc-binding protein N-terminal" evidence="2">
    <location>
        <begin position="256"/>
        <end position="598"/>
    </location>
</feature>
<dbReference type="PROSITE" id="PS51257">
    <property type="entry name" value="PROKAR_LIPOPROTEIN"/>
    <property type="match status" value="1"/>
</dbReference>
<dbReference type="STRING" id="927083.DB32_001747"/>
<proteinExistence type="predicted"/>
<gene>
    <name evidence="3" type="ORF">DB32_001747</name>
</gene>
<keyword evidence="4" id="KW-1185">Reference proteome</keyword>
<feature type="signal peptide" evidence="1">
    <location>
        <begin position="1"/>
        <end position="17"/>
    </location>
</feature>
<evidence type="ECO:0000259" key="2">
    <source>
        <dbReference type="Pfam" id="PF17517"/>
    </source>
</evidence>
<evidence type="ECO:0000256" key="1">
    <source>
        <dbReference type="SAM" id="SignalP"/>
    </source>
</evidence>
<dbReference type="OrthoDB" id="7794186at2"/>
<feature type="chain" id="PRO_5002511630" evidence="1">
    <location>
        <begin position="18"/>
        <end position="618"/>
    </location>
</feature>
<sequence>MRRLACLLLSLATSACVVDDGPLLPSRDAGTDAPQPDTGPGDAGFACEPDAPGCFGYVHYVCGADGHSRTDEELCEGGCDPATGCIECVPGSFRCDGDVSMRCDEEHRWLPVRDCSEWDVACGGSGLCDDACGLAEAVRSNVGCEYWAVPLANTLELDRDVFDFRVVVANPSAAPADVTITRGARLIARERVAPGGLTEIPLPWVDGVSFPIEPNDWESVTTADGAYRVMSSRPVIVSQFNPFHYARLTRNSFSNDASLLLPSHVLGRDHVAASYVPISTVGTNFDGERVYHRAPGYVALVGTSSEPTNVEIVVGAHVAADSGGRWPETPRGGTIRFTLARGEVAQVAAAVPPDCGPERPVFSNASPEPEIVAGACREDEYDLTGSRVTSDRPISVFGGHVCAFVPFDVGMCDHLETTLAPVETWGRSYQTMPMRDPDTDVPNTLRIIAAHDGTEITIAPDVRLEDASLDAGEWIEVTFDHPVSITASLPIQVVQLSVGQMITDPPLERGDPSMTHLVPTEQFRRDYVFVTPSSYTPVVNGQSYLVISREPNEPITLDGRALEATWTTVGEREIATVPVPGGTHEVRAATPVGVMVYGLGLYTSYAYPAGLDLRVIPI</sequence>
<dbReference type="PANTHER" id="PTHR46534:SF1">
    <property type="entry name" value="IGGFC-BINDING PROTEIN N-TERMINAL DOMAIN-CONTAINING PROTEIN"/>
    <property type="match status" value="1"/>
</dbReference>
<dbReference type="KEGG" id="samy:DB32_001747"/>
<name>A0A0F6W0W6_9BACT</name>
<dbReference type="AlphaFoldDB" id="A0A0F6W0W6"/>
<dbReference type="Proteomes" id="UP000034883">
    <property type="component" value="Chromosome"/>
</dbReference>
<dbReference type="RefSeq" id="WP_053231922.1">
    <property type="nucleotide sequence ID" value="NZ_CP011125.1"/>
</dbReference>